<feature type="domain" description="Protein kinase" evidence="1">
    <location>
        <begin position="1"/>
        <end position="255"/>
    </location>
</feature>
<organism evidence="2 3">
    <name type="scientific">Colletotrichum plurivorum</name>
    <dbReference type="NCBI Taxonomy" id="2175906"/>
    <lineage>
        <taxon>Eukaryota</taxon>
        <taxon>Fungi</taxon>
        <taxon>Dikarya</taxon>
        <taxon>Ascomycota</taxon>
        <taxon>Pezizomycotina</taxon>
        <taxon>Sordariomycetes</taxon>
        <taxon>Hypocreomycetidae</taxon>
        <taxon>Glomerellales</taxon>
        <taxon>Glomerellaceae</taxon>
        <taxon>Colletotrichum</taxon>
        <taxon>Colletotrichum orchidearum species complex</taxon>
    </lineage>
</organism>
<protein>
    <submittedName>
        <fullName evidence="2">Serine/threonine protein kinase</fullName>
    </submittedName>
</protein>
<evidence type="ECO:0000259" key="1">
    <source>
        <dbReference type="PROSITE" id="PS50011"/>
    </source>
</evidence>
<keyword evidence="2" id="KW-0808">Transferase</keyword>
<dbReference type="PANTHER" id="PTHR24359:SF1">
    <property type="entry name" value="INHIBITOR OF NUCLEAR FACTOR KAPPA-B KINASE EPSILON SUBUNIT HOMOLOG 1-RELATED"/>
    <property type="match status" value="1"/>
</dbReference>
<sequence>MTGCAHLYSHFRLPSAILKRLFRGDQGTEESIISRNDSLWSEFVGLASAVAYLHESSHTAHRDIKPSNVLVYVDERTGALDMKLTDFGLSIGLGDASTWQEGSADQRSALVYDAPEVRSIYLTSKEGKKQLVPTPKQLLSYDVWKLGCVLTELSFFIVGGSEGVTRFRESIVTEHHNVVTDSFGDLRPTGPHFDDGERVKPQVLDSVQGLAQESHYVDQIQSILCAMLGESSTRPTARVVAQDLDKVTVTPHPKFRHCRLVQMARIESTNS</sequence>
<dbReference type="Gene3D" id="1.10.510.10">
    <property type="entry name" value="Transferase(Phosphotransferase) domain 1"/>
    <property type="match status" value="1"/>
</dbReference>
<dbReference type="PROSITE" id="PS50011">
    <property type="entry name" value="PROTEIN_KINASE_DOM"/>
    <property type="match status" value="1"/>
</dbReference>
<evidence type="ECO:0000313" key="2">
    <source>
        <dbReference type="EMBL" id="KAF6819822.1"/>
    </source>
</evidence>
<keyword evidence="2" id="KW-0723">Serine/threonine-protein kinase</keyword>
<dbReference type="InterPro" id="IPR000719">
    <property type="entry name" value="Prot_kinase_dom"/>
</dbReference>
<proteinExistence type="predicted"/>
<keyword evidence="2" id="KW-0418">Kinase</keyword>
<dbReference type="PANTHER" id="PTHR24359">
    <property type="entry name" value="SERINE/THREONINE-PROTEIN KINASE SBK1"/>
    <property type="match status" value="1"/>
</dbReference>
<gene>
    <name evidence="2" type="ORF">CPLU01_12930</name>
</gene>
<dbReference type="GO" id="GO:0005524">
    <property type="term" value="F:ATP binding"/>
    <property type="evidence" value="ECO:0007669"/>
    <property type="project" value="InterPro"/>
</dbReference>
<dbReference type="AlphaFoldDB" id="A0A8H6JUW8"/>
<keyword evidence="3" id="KW-1185">Reference proteome</keyword>
<comment type="caution">
    <text evidence="2">The sequence shown here is derived from an EMBL/GenBank/DDBJ whole genome shotgun (WGS) entry which is preliminary data.</text>
</comment>
<dbReference type="Proteomes" id="UP000654918">
    <property type="component" value="Unassembled WGS sequence"/>
</dbReference>
<reference evidence="2" key="1">
    <citation type="journal article" date="2020" name="Phytopathology">
        <title>Genome Sequence Resources of Colletotrichum truncatum, C. plurivorum, C. musicola, and C. sojae: Four Species Pathogenic to Soybean (Glycine max).</title>
        <authorList>
            <person name="Rogerio F."/>
            <person name="Boufleur T.R."/>
            <person name="Ciampi-Guillardi M."/>
            <person name="Sukno S.A."/>
            <person name="Thon M.R."/>
            <person name="Massola Junior N.S."/>
            <person name="Baroncelli R."/>
        </authorList>
    </citation>
    <scope>NUCLEOTIDE SEQUENCE</scope>
    <source>
        <strain evidence="2">LFN00145</strain>
    </source>
</reference>
<accession>A0A8H6JUW8</accession>
<evidence type="ECO:0000313" key="3">
    <source>
        <dbReference type="Proteomes" id="UP000654918"/>
    </source>
</evidence>
<dbReference type="Pfam" id="PF00069">
    <property type="entry name" value="Pkinase"/>
    <property type="match status" value="1"/>
</dbReference>
<dbReference type="GO" id="GO:0004674">
    <property type="term" value="F:protein serine/threonine kinase activity"/>
    <property type="evidence" value="ECO:0007669"/>
    <property type="project" value="UniProtKB-KW"/>
</dbReference>
<dbReference type="SUPFAM" id="SSF56112">
    <property type="entry name" value="Protein kinase-like (PK-like)"/>
    <property type="match status" value="1"/>
</dbReference>
<dbReference type="InterPro" id="IPR011009">
    <property type="entry name" value="Kinase-like_dom_sf"/>
</dbReference>
<dbReference type="EMBL" id="WIGO01000281">
    <property type="protein sequence ID" value="KAF6819822.1"/>
    <property type="molecule type" value="Genomic_DNA"/>
</dbReference>
<name>A0A8H6JUW8_9PEZI</name>